<dbReference type="Gene3D" id="2.120.10.30">
    <property type="entry name" value="TolB, C-terminal domain"/>
    <property type="match status" value="1"/>
</dbReference>
<sequence>MRRLPAGALAAALLAVPLLGPFAAPARADARHAPDDLVVASLAGDVWQVAADGSRRALLATAVDSTGATRTHLALSPDRTSLAYLTGGDALPEVHVQGVRGGGVRIVARPDAQGQGAPTDLEWAGPSALVVAVADAGRTPPQGAQLARVGVQPPAVDVLVGSSRLDAPTVDQADPSRVVAVATSATSSSLVSLVGAGPAVPLPGPLAAGLVASPELSPDGSRLAWLHQDEPTAYGGTAGGAQLVVGAGDGTGASVLPTPAGIDLGQPVWAPDGSAVYVEGRTPQQQEGTITVWRVPVDGSPAQPLALPAELTSSLVAAVPAAPASPVTGATVVTGSSQVRLDWTVPAGTPVTVTRTDGPFGTGPGIPLASVGSAVTDSTVQPGSTYTYVITPAGGAPLLLPVAAQSPPVPVSLHDLGVQATNGTFYPQYVGCGTVCADDVGTLQYAVLDRRSRLPGSFTSVRRDPTGLAFGFLPVRVAPGRAYLLEARGRDEFGNLTTVVRSGPYLAPLDDRSLRVSRGWARPRSKASWQGTLTTTSSAGRTATLAFTGTRVAVLGDRGARYGAAVVTLDGKQVGRALEQRSTPEQSVDVWTSRTLPRGRHVLVLRTTAVGRGRTFTVDGITVTP</sequence>
<name>A0A4Q7NG04_9ACTN</name>
<evidence type="ECO:0008006" key="4">
    <source>
        <dbReference type="Google" id="ProtNLM"/>
    </source>
</evidence>
<protein>
    <recommendedName>
        <fullName evidence="4">WD40 repeat protein</fullName>
    </recommendedName>
</protein>
<gene>
    <name evidence="2" type="ORF">EV189_3252</name>
</gene>
<dbReference type="AlphaFoldDB" id="A0A4Q7NG04"/>
<reference evidence="2 3" key="1">
    <citation type="submission" date="2019-02" db="EMBL/GenBank/DDBJ databases">
        <title>Genomic Encyclopedia of Type Strains, Phase IV (KMG-IV): sequencing the most valuable type-strain genomes for metagenomic binning, comparative biology and taxonomic classification.</title>
        <authorList>
            <person name="Goeker M."/>
        </authorList>
    </citation>
    <scope>NUCLEOTIDE SEQUENCE [LARGE SCALE GENOMIC DNA]</scope>
    <source>
        <strain evidence="2 3">DSM 45622</strain>
    </source>
</reference>
<proteinExistence type="predicted"/>
<dbReference type="InterPro" id="IPR011042">
    <property type="entry name" value="6-blade_b-propeller_TolB-like"/>
</dbReference>
<dbReference type="RefSeq" id="WP_130493985.1">
    <property type="nucleotide sequence ID" value="NZ_SGXD01000004.1"/>
</dbReference>
<organism evidence="2 3">
    <name type="scientific">Motilibacter rhizosphaerae</name>
    <dbReference type="NCBI Taxonomy" id="598652"/>
    <lineage>
        <taxon>Bacteria</taxon>
        <taxon>Bacillati</taxon>
        <taxon>Actinomycetota</taxon>
        <taxon>Actinomycetes</taxon>
        <taxon>Motilibacterales</taxon>
        <taxon>Motilibacteraceae</taxon>
        <taxon>Motilibacter</taxon>
    </lineage>
</organism>
<dbReference type="Proteomes" id="UP000293638">
    <property type="component" value="Unassembled WGS sequence"/>
</dbReference>
<dbReference type="EMBL" id="SGXD01000004">
    <property type="protein sequence ID" value="RZS82857.1"/>
    <property type="molecule type" value="Genomic_DNA"/>
</dbReference>
<feature type="chain" id="PRO_5020683757" description="WD40 repeat protein" evidence="1">
    <location>
        <begin position="29"/>
        <end position="625"/>
    </location>
</feature>
<dbReference type="Gene3D" id="2.60.120.260">
    <property type="entry name" value="Galactose-binding domain-like"/>
    <property type="match status" value="1"/>
</dbReference>
<evidence type="ECO:0000256" key="1">
    <source>
        <dbReference type="SAM" id="SignalP"/>
    </source>
</evidence>
<evidence type="ECO:0000313" key="2">
    <source>
        <dbReference type="EMBL" id="RZS82857.1"/>
    </source>
</evidence>
<evidence type="ECO:0000313" key="3">
    <source>
        <dbReference type="Proteomes" id="UP000293638"/>
    </source>
</evidence>
<keyword evidence="1" id="KW-0732">Signal</keyword>
<keyword evidence="3" id="KW-1185">Reference proteome</keyword>
<feature type="signal peptide" evidence="1">
    <location>
        <begin position="1"/>
        <end position="28"/>
    </location>
</feature>
<comment type="caution">
    <text evidence="2">The sequence shown here is derived from an EMBL/GenBank/DDBJ whole genome shotgun (WGS) entry which is preliminary data.</text>
</comment>
<dbReference type="SUPFAM" id="SSF82171">
    <property type="entry name" value="DPP6 N-terminal domain-like"/>
    <property type="match status" value="1"/>
</dbReference>
<accession>A0A4Q7NG04</accession>
<dbReference type="OrthoDB" id="262125at2"/>